<dbReference type="EMBL" id="CM045765">
    <property type="protein sequence ID" value="KAI8000994.1"/>
    <property type="molecule type" value="Genomic_DNA"/>
</dbReference>
<protein>
    <submittedName>
        <fullName evidence="1">Uncharacterized protein</fullName>
    </submittedName>
</protein>
<comment type="caution">
    <text evidence="1">The sequence shown here is derived from an EMBL/GenBank/DDBJ whole genome shotgun (WGS) entry which is preliminary data.</text>
</comment>
<accession>A0ACC0GJI9</accession>
<dbReference type="Proteomes" id="UP001060215">
    <property type="component" value="Chromosome 8"/>
</dbReference>
<name>A0ACC0GJI9_9ERIC</name>
<evidence type="ECO:0000313" key="2">
    <source>
        <dbReference type="Proteomes" id="UP001060215"/>
    </source>
</evidence>
<reference evidence="1 2" key="1">
    <citation type="journal article" date="2022" name="Plant J.">
        <title>Chromosome-level genome of Camellia lanceoleosa provides a valuable resource for understanding genome evolution and self-incompatibility.</title>
        <authorList>
            <person name="Gong W."/>
            <person name="Xiao S."/>
            <person name="Wang L."/>
            <person name="Liao Z."/>
            <person name="Chang Y."/>
            <person name="Mo W."/>
            <person name="Hu G."/>
            <person name="Li W."/>
            <person name="Zhao G."/>
            <person name="Zhu H."/>
            <person name="Hu X."/>
            <person name="Ji K."/>
            <person name="Xiang X."/>
            <person name="Song Q."/>
            <person name="Yuan D."/>
            <person name="Jin S."/>
            <person name="Zhang L."/>
        </authorList>
    </citation>
    <scope>NUCLEOTIDE SEQUENCE [LARGE SCALE GENOMIC DNA]</scope>
    <source>
        <strain evidence="1">SQ_2022a</strain>
    </source>
</reference>
<keyword evidence="2" id="KW-1185">Reference proteome</keyword>
<evidence type="ECO:0000313" key="1">
    <source>
        <dbReference type="EMBL" id="KAI8000994.1"/>
    </source>
</evidence>
<gene>
    <name evidence="1" type="ORF">LOK49_LG09G01786</name>
</gene>
<sequence length="95" mass="10934">MPQLFLQCCNHIDQSRTLSTPPKNLHKRGSSQPHPQSTYVHKAVWDSDAVRLFLELVVKELESDYKGCVHTMTMHGYRAVSKAFQECTGRFQEVK</sequence>
<proteinExistence type="predicted"/>
<organism evidence="1 2">
    <name type="scientific">Camellia lanceoleosa</name>
    <dbReference type="NCBI Taxonomy" id="1840588"/>
    <lineage>
        <taxon>Eukaryota</taxon>
        <taxon>Viridiplantae</taxon>
        <taxon>Streptophyta</taxon>
        <taxon>Embryophyta</taxon>
        <taxon>Tracheophyta</taxon>
        <taxon>Spermatophyta</taxon>
        <taxon>Magnoliopsida</taxon>
        <taxon>eudicotyledons</taxon>
        <taxon>Gunneridae</taxon>
        <taxon>Pentapetalae</taxon>
        <taxon>asterids</taxon>
        <taxon>Ericales</taxon>
        <taxon>Theaceae</taxon>
        <taxon>Camellia</taxon>
    </lineage>
</organism>